<keyword evidence="1" id="KW-0472">Membrane</keyword>
<dbReference type="Proteomes" id="UP001233999">
    <property type="component" value="Unassembled WGS sequence"/>
</dbReference>
<name>A0AAD8EBE3_DIPPU</name>
<protein>
    <recommendedName>
        <fullName evidence="4">Ionotropic glutamate receptor C-terminal domain-containing protein</fullName>
    </recommendedName>
</protein>
<comment type="caution">
    <text evidence="2">The sequence shown here is derived from an EMBL/GenBank/DDBJ whole genome shotgun (WGS) entry which is preliminary data.</text>
</comment>
<gene>
    <name evidence="2" type="ORF">L9F63_021382</name>
</gene>
<evidence type="ECO:0000256" key="1">
    <source>
        <dbReference type="SAM" id="Phobius"/>
    </source>
</evidence>
<dbReference type="SUPFAM" id="SSF53850">
    <property type="entry name" value="Periplasmic binding protein-like II"/>
    <property type="match status" value="1"/>
</dbReference>
<reference evidence="2" key="2">
    <citation type="submission" date="2023-05" db="EMBL/GenBank/DDBJ databases">
        <authorList>
            <person name="Fouks B."/>
        </authorList>
    </citation>
    <scope>NUCLEOTIDE SEQUENCE</scope>
    <source>
        <strain evidence="2">Stay&amp;Tobe</strain>
        <tissue evidence="2">Testes</tissue>
    </source>
</reference>
<dbReference type="AlphaFoldDB" id="A0AAD8EBE3"/>
<organism evidence="2 3">
    <name type="scientific">Diploptera punctata</name>
    <name type="common">Pacific beetle cockroach</name>
    <dbReference type="NCBI Taxonomy" id="6984"/>
    <lineage>
        <taxon>Eukaryota</taxon>
        <taxon>Metazoa</taxon>
        <taxon>Ecdysozoa</taxon>
        <taxon>Arthropoda</taxon>
        <taxon>Hexapoda</taxon>
        <taxon>Insecta</taxon>
        <taxon>Pterygota</taxon>
        <taxon>Neoptera</taxon>
        <taxon>Polyneoptera</taxon>
        <taxon>Dictyoptera</taxon>
        <taxon>Blattodea</taxon>
        <taxon>Blaberoidea</taxon>
        <taxon>Blaberidae</taxon>
        <taxon>Diplopterinae</taxon>
        <taxon>Diploptera</taxon>
    </lineage>
</organism>
<evidence type="ECO:0000313" key="3">
    <source>
        <dbReference type="Proteomes" id="UP001233999"/>
    </source>
</evidence>
<dbReference type="Gene3D" id="3.40.190.10">
    <property type="entry name" value="Periplasmic binding protein-like II"/>
    <property type="match status" value="1"/>
</dbReference>
<accession>A0AAD8EBE3</accession>
<feature type="non-terminal residue" evidence="2">
    <location>
        <position position="159"/>
    </location>
</feature>
<evidence type="ECO:0000313" key="2">
    <source>
        <dbReference type="EMBL" id="KAJ9584260.1"/>
    </source>
</evidence>
<keyword evidence="1" id="KW-0812">Transmembrane</keyword>
<proteinExistence type="predicted"/>
<evidence type="ECO:0008006" key="4">
    <source>
        <dbReference type="Google" id="ProtNLM"/>
    </source>
</evidence>
<reference evidence="2" key="1">
    <citation type="journal article" date="2023" name="IScience">
        <title>Live-bearing cockroach genome reveals convergent evolutionary mechanisms linked to viviparity in insects and beyond.</title>
        <authorList>
            <person name="Fouks B."/>
            <person name="Harrison M.C."/>
            <person name="Mikhailova A.A."/>
            <person name="Marchal E."/>
            <person name="English S."/>
            <person name="Carruthers M."/>
            <person name="Jennings E.C."/>
            <person name="Chiamaka E.L."/>
            <person name="Frigard R.A."/>
            <person name="Pippel M."/>
            <person name="Attardo G.M."/>
            <person name="Benoit J.B."/>
            <person name="Bornberg-Bauer E."/>
            <person name="Tobe S.S."/>
        </authorList>
    </citation>
    <scope>NUCLEOTIDE SEQUENCE</scope>
    <source>
        <strain evidence="2">Stay&amp;Tobe</strain>
    </source>
</reference>
<dbReference type="EMBL" id="JASPKZ010007434">
    <property type="protein sequence ID" value="KAJ9584260.1"/>
    <property type="molecule type" value="Genomic_DNA"/>
</dbReference>
<keyword evidence="3" id="KW-1185">Reference proteome</keyword>
<keyword evidence="1" id="KW-1133">Transmembrane helix</keyword>
<sequence length="159" mass="18531">HSIHPKSASIKVVFMTSYLTAVIIMSSYSAAFITHLTLREIELPFRTFEEFLRDKTYHMGMVPNTAQMDYFKESKVDLLNIIYKKKIYPNRHMLPRNNNEGLEKICQEKNYAHVTSTYILIQQIRLIHCSIVLIPQAFFPGSIAITMVKESHYKGIFNK</sequence>
<feature type="non-terminal residue" evidence="2">
    <location>
        <position position="1"/>
    </location>
</feature>
<feature type="transmembrane region" description="Helical" evidence="1">
    <location>
        <begin position="12"/>
        <end position="33"/>
    </location>
</feature>